<dbReference type="Proteomes" id="UP001597417">
    <property type="component" value="Unassembled WGS sequence"/>
</dbReference>
<reference evidence="2" key="1">
    <citation type="journal article" date="2019" name="Int. J. Syst. Evol. Microbiol.">
        <title>The Global Catalogue of Microorganisms (GCM) 10K type strain sequencing project: providing services to taxonomists for standard genome sequencing and annotation.</title>
        <authorList>
            <consortium name="The Broad Institute Genomics Platform"/>
            <consortium name="The Broad Institute Genome Sequencing Center for Infectious Disease"/>
            <person name="Wu L."/>
            <person name="Ma J."/>
        </authorList>
    </citation>
    <scope>NUCLEOTIDE SEQUENCE [LARGE SCALE GENOMIC DNA]</scope>
    <source>
        <strain evidence="2">CGMCC 4.7645</strain>
    </source>
</reference>
<proteinExistence type="predicted"/>
<evidence type="ECO:0000313" key="1">
    <source>
        <dbReference type="EMBL" id="MFD2414768.1"/>
    </source>
</evidence>
<organism evidence="1 2">
    <name type="scientific">Amycolatopsis pigmentata</name>
    <dbReference type="NCBI Taxonomy" id="450801"/>
    <lineage>
        <taxon>Bacteria</taxon>
        <taxon>Bacillati</taxon>
        <taxon>Actinomycetota</taxon>
        <taxon>Actinomycetes</taxon>
        <taxon>Pseudonocardiales</taxon>
        <taxon>Pseudonocardiaceae</taxon>
        <taxon>Amycolatopsis</taxon>
    </lineage>
</organism>
<comment type="caution">
    <text evidence="1">The sequence shown here is derived from an EMBL/GenBank/DDBJ whole genome shotgun (WGS) entry which is preliminary data.</text>
</comment>
<evidence type="ECO:0008006" key="3">
    <source>
        <dbReference type="Google" id="ProtNLM"/>
    </source>
</evidence>
<dbReference type="RefSeq" id="WP_378259945.1">
    <property type="nucleotide sequence ID" value="NZ_JBHUKR010000001.1"/>
</dbReference>
<sequence length="72" mass="7463">MVVTGRRILALMLGRVLGGTRSGLFGVGGGHLTLVPLCDVVRKPFAELAGVVPAAAQPLPVAVDRTGFRVVR</sequence>
<evidence type="ECO:0000313" key="2">
    <source>
        <dbReference type="Proteomes" id="UP001597417"/>
    </source>
</evidence>
<name>A0ABW5FIF4_9PSEU</name>
<protein>
    <recommendedName>
        <fullName evidence="3">Secreted protein</fullName>
    </recommendedName>
</protein>
<gene>
    <name evidence="1" type="ORF">ACFSXZ_00290</name>
</gene>
<accession>A0ABW5FIF4</accession>
<dbReference type="EMBL" id="JBHUKR010000001">
    <property type="protein sequence ID" value="MFD2414768.1"/>
    <property type="molecule type" value="Genomic_DNA"/>
</dbReference>
<keyword evidence="2" id="KW-1185">Reference proteome</keyword>